<gene>
    <name evidence="2" type="ORF">FSB76_09450</name>
</gene>
<evidence type="ECO:0008006" key="4">
    <source>
        <dbReference type="Google" id="ProtNLM"/>
    </source>
</evidence>
<keyword evidence="1" id="KW-0812">Transmembrane</keyword>
<dbReference type="Proteomes" id="UP000321362">
    <property type="component" value="Chromosome"/>
</dbReference>
<dbReference type="KEGG" id="mgk:FSB76_09450"/>
<dbReference type="AlphaFoldDB" id="A0A5B8W054"/>
<evidence type="ECO:0000256" key="1">
    <source>
        <dbReference type="SAM" id="Phobius"/>
    </source>
</evidence>
<keyword evidence="1" id="KW-0472">Membrane</keyword>
<sequence length="64" mass="6060">MKSLELEKMALINGGSKDGLATGAGVACGLAISGGVFGGFGIFVTGAIFGPTCIGLAIGAAVSN</sequence>
<organism evidence="2 3">
    <name type="scientific">Mucilaginibacter ginsenosidivorax</name>
    <dbReference type="NCBI Taxonomy" id="862126"/>
    <lineage>
        <taxon>Bacteria</taxon>
        <taxon>Pseudomonadati</taxon>
        <taxon>Bacteroidota</taxon>
        <taxon>Sphingobacteriia</taxon>
        <taxon>Sphingobacteriales</taxon>
        <taxon>Sphingobacteriaceae</taxon>
        <taxon>Mucilaginibacter</taxon>
    </lineage>
</organism>
<keyword evidence="3" id="KW-1185">Reference proteome</keyword>
<evidence type="ECO:0000313" key="3">
    <source>
        <dbReference type="Proteomes" id="UP000321362"/>
    </source>
</evidence>
<evidence type="ECO:0000313" key="2">
    <source>
        <dbReference type="EMBL" id="QEC76156.1"/>
    </source>
</evidence>
<reference evidence="2 3" key="1">
    <citation type="journal article" date="2013" name="J. Microbiol.">
        <title>Mucilaginibacter ginsenosidivorax sp. nov., with ginsenoside converting activity isolated from sediment.</title>
        <authorList>
            <person name="Kim J.K."/>
            <person name="Choi T.E."/>
            <person name="Liu Q.M."/>
            <person name="Park H.Y."/>
            <person name="Yi T.H."/>
            <person name="Yoon M.H."/>
            <person name="Kim S.C."/>
            <person name="Im W.T."/>
        </authorList>
    </citation>
    <scope>NUCLEOTIDE SEQUENCE [LARGE SCALE GENOMIC DNA]</scope>
    <source>
        <strain evidence="2 3">KHI28</strain>
    </source>
</reference>
<feature type="transmembrane region" description="Helical" evidence="1">
    <location>
        <begin position="43"/>
        <end position="62"/>
    </location>
</feature>
<protein>
    <recommendedName>
        <fullName evidence="4">Bacteriocin</fullName>
    </recommendedName>
</protein>
<feature type="transmembrane region" description="Helical" evidence="1">
    <location>
        <begin position="20"/>
        <end position="37"/>
    </location>
</feature>
<proteinExistence type="predicted"/>
<accession>A0A5B8W054</accession>
<keyword evidence="1" id="KW-1133">Transmembrane helix</keyword>
<dbReference type="RefSeq" id="WP_147053337.1">
    <property type="nucleotide sequence ID" value="NZ_CP042437.1"/>
</dbReference>
<dbReference type="EMBL" id="CP042437">
    <property type="protein sequence ID" value="QEC76156.1"/>
    <property type="molecule type" value="Genomic_DNA"/>
</dbReference>
<name>A0A5B8W054_9SPHI</name>